<sequence length="139" mass="15837">MQFESPWLVSVHSRVKNAPENPSPKHSLLKLEKDKTFASVISASWNFDIGERNKIIGIREIYIKLGKGLTVKEVINEPENALCRCKIIKLIEPDGHISSFQLKNENLEKLPYEQMKGLLDENSILLKDPENGVVLDKKE</sequence>
<gene>
    <name evidence="1" type="ORF">VB264_21760</name>
</gene>
<comment type="caution">
    <text evidence="1">The sequence shown here is derived from an EMBL/GenBank/DDBJ whole genome shotgun (WGS) entry which is preliminary data.</text>
</comment>
<dbReference type="Proteomes" id="UP001304671">
    <property type="component" value="Unassembled WGS sequence"/>
</dbReference>
<proteinExistence type="predicted"/>
<name>A0ABU5QTM4_9BACT</name>
<dbReference type="EMBL" id="JAYFUL010000055">
    <property type="protein sequence ID" value="MEA5260438.1"/>
    <property type="molecule type" value="Genomic_DNA"/>
</dbReference>
<keyword evidence="2" id="KW-1185">Reference proteome</keyword>
<dbReference type="RefSeq" id="WP_323252960.1">
    <property type="nucleotide sequence ID" value="NZ_JAYFUL010000055.1"/>
</dbReference>
<evidence type="ECO:0000313" key="2">
    <source>
        <dbReference type="Proteomes" id="UP001304671"/>
    </source>
</evidence>
<evidence type="ECO:0000313" key="1">
    <source>
        <dbReference type="EMBL" id="MEA5260438.1"/>
    </source>
</evidence>
<organism evidence="1 2">
    <name type="scientific">Arcicella aquatica</name>
    <dbReference type="NCBI Taxonomy" id="217141"/>
    <lineage>
        <taxon>Bacteria</taxon>
        <taxon>Pseudomonadati</taxon>
        <taxon>Bacteroidota</taxon>
        <taxon>Cytophagia</taxon>
        <taxon>Cytophagales</taxon>
        <taxon>Flectobacillaceae</taxon>
        <taxon>Arcicella</taxon>
    </lineage>
</organism>
<accession>A0ABU5QTM4</accession>
<protein>
    <submittedName>
        <fullName evidence="1">Uncharacterized protein</fullName>
    </submittedName>
</protein>
<reference evidence="1 2" key="1">
    <citation type="submission" date="2023-12" db="EMBL/GenBank/DDBJ databases">
        <title>Novel species of the genus Arcicella isolated from rivers.</title>
        <authorList>
            <person name="Lu H."/>
        </authorList>
    </citation>
    <scope>NUCLEOTIDE SEQUENCE [LARGE SCALE GENOMIC DNA]</scope>
    <source>
        <strain evidence="1 2">LMG 21963</strain>
    </source>
</reference>